<keyword evidence="4 15" id="KW-0349">Heme</keyword>
<dbReference type="EMBL" id="LR030455">
    <property type="protein sequence ID" value="VDB32534.1"/>
    <property type="molecule type" value="mRNA"/>
</dbReference>
<dbReference type="InterPro" id="IPR000971">
    <property type="entry name" value="Globin"/>
</dbReference>
<keyword evidence="7" id="KW-0560">Oxidoreductase</keyword>
<dbReference type="PANTHER" id="PTHR46783">
    <property type="entry name" value="CYTOGLOBIN"/>
    <property type="match status" value="1"/>
</dbReference>
<evidence type="ECO:0000256" key="2">
    <source>
        <dbReference type="ARBA" id="ARBA00022448"/>
    </source>
</evidence>
<organism evidence="18">
    <name type="scientific">Protopterus aethiopicus</name>
    <name type="common">Marbled lungfish</name>
    <dbReference type="NCBI Taxonomy" id="7886"/>
    <lineage>
        <taxon>Eukaryota</taxon>
        <taxon>Metazoa</taxon>
        <taxon>Chordata</taxon>
        <taxon>Craniata</taxon>
        <taxon>Vertebrata</taxon>
        <taxon>Euteleostomi</taxon>
        <taxon>Dipnomorpha</taxon>
        <taxon>Ceratodontiformes</taxon>
        <taxon>Lepidosirenoidei</taxon>
        <taxon>Protopteridae</taxon>
        <taxon>Protopterus</taxon>
    </lineage>
</organism>
<evidence type="ECO:0000256" key="13">
    <source>
        <dbReference type="ARBA" id="ARBA00048118"/>
    </source>
</evidence>
<keyword evidence="8 16" id="KW-0408">Iron</keyword>
<comment type="similarity">
    <text evidence="1 15">Belongs to the globin family.</text>
</comment>
<evidence type="ECO:0000259" key="17">
    <source>
        <dbReference type="PROSITE" id="PS01033"/>
    </source>
</evidence>
<dbReference type="GO" id="GO:0020037">
    <property type="term" value="F:heme binding"/>
    <property type="evidence" value="ECO:0007669"/>
    <property type="project" value="UniProtKB-UniRule"/>
</dbReference>
<comment type="function">
    <text evidence="16">Monomeric heme protein which primary function is to store oxygen and facilitate its diffusion within muscle tissues. Reversibly binds oxygen through a pentacoordinated heme iron and enables its timely and efficient release as needed during periods of heightened demand. Depending on the oxidative conditions of tissues and cells, and in addition to its ability to bind oxygen, it also has a nitrite reductase activity whereby it regulates the production of bioactive nitric oxide. Under stress conditions, like hypoxia and anoxia, it also protects cells against reactive oxygen species thanks to its pseudoperoxidase activity.</text>
</comment>
<comment type="catalytic activity">
    <reaction evidence="14">
        <text>H2O2 + AH2 = A + 2 H2O</text>
        <dbReference type="Rhea" id="RHEA:30275"/>
        <dbReference type="ChEBI" id="CHEBI:13193"/>
        <dbReference type="ChEBI" id="CHEBI:15377"/>
        <dbReference type="ChEBI" id="CHEBI:16240"/>
        <dbReference type="ChEBI" id="CHEBI:17499"/>
    </reaction>
    <physiologicalReaction direction="left-to-right" evidence="14">
        <dbReference type="Rhea" id="RHEA:30276"/>
    </physiologicalReaction>
</comment>
<dbReference type="InterPro" id="IPR009050">
    <property type="entry name" value="Globin-like_sf"/>
</dbReference>
<evidence type="ECO:0000256" key="16">
    <source>
        <dbReference type="RuleBase" id="RU251113"/>
    </source>
</evidence>
<dbReference type="PRINTS" id="PR00613">
    <property type="entry name" value="MYOGLOBIN"/>
</dbReference>
<dbReference type="PROSITE" id="PS01033">
    <property type="entry name" value="GLOBIN"/>
    <property type="match status" value="1"/>
</dbReference>
<accession>A0A3S4FDR6</accession>
<comment type="catalytic activity">
    <reaction evidence="10">
        <text>Fe(II)-heme b-[protein] + nitric oxide + O2 = Fe(III)-heme b-[protein] + nitrate</text>
        <dbReference type="Rhea" id="RHEA:78091"/>
        <dbReference type="Rhea" id="RHEA-COMP:18975"/>
        <dbReference type="Rhea" id="RHEA-COMP:18976"/>
        <dbReference type="ChEBI" id="CHEBI:15379"/>
        <dbReference type="ChEBI" id="CHEBI:16480"/>
        <dbReference type="ChEBI" id="CHEBI:17632"/>
        <dbReference type="ChEBI" id="CHEBI:55376"/>
        <dbReference type="ChEBI" id="CHEBI:60344"/>
    </reaction>
    <physiologicalReaction direction="left-to-right" evidence="10">
        <dbReference type="Rhea" id="RHEA:78092"/>
    </physiologicalReaction>
</comment>
<reference evidence="18" key="1">
    <citation type="submission" date="2018-11" db="EMBL/GenBank/DDBJ databases">
        <authorList>
            <person name="Burmester T."/>
        </authorList>
    </citation>
    <scope>NUCLEOTIDE SEQUENCE</scope>
    <source>
        <tissue evidence="18">Ovary</tissue>
    </source>
</reference>
<comment type="catalytic activity">
    <reaction evidence="13">
        <text>Fe(III)-heme b-[protein] + nitric oxide + H2O = Fe(II)-heme b-[protein] + nitrite + 2 H(+)</text>
        <dbReference type="Rhea" id="RHEA:77711"/>
        <dbReference type="Rhea" id="RHEA-COMP:18975"/>
        <dbReference type="Rhea" id="RHEA-COMP:18976"/>
        <dbReference type="ChEBI" id="CHEBI:15377"/>
        <dbReference type="ChEBI" id="CHEBI:15378"/>
        <dbReference type="ChEBI" id="CHEBI:16301"/>
        <dbReference type="ChEBI" id="CHEBI:16480"/>
        <dbReference type="ChEBI" id="CHEBI:55376"/>
        <dbReference type="ChEBI" id="CHEBI:60344"/>
    </reaction>
    <physiologicalReaction direction="right-to-left" evidence="13">
        <dbReference type="Rhea" id="RHEA:77713"/>
    </physiologicalReaction>
</comment>
<dbReference type="SUPFAM" id="SSF46458">
    <property type="entry name" value="Globin-like"/>
    <property type="match status" value="1"/>
</dbReference>
<keyword evidence="2 15" id="KW-0813">Transport</keyword>
<dbReference type="Pfam" id="PF00042">
    <property type="entry name" value="Globin"/>
    <property type="match status" value="1"/>
</dbReference>
<dbReference type="GO" id="GO:0004784">
    <property type="term" value="F:superoxide dismutase activity"/>
    <property type="evidence" value="ECO:0007669"/>
    <property type="project" value="UniProtKB-EC"/>
</dbReference>
<dbReference type="GO" id="GO:0016528">
    <property type="term" value="C:sarcoplasm"/>
    <property type="evidence" value="ECO:0007669"/>
    <property type="project" value="UniProtKB-SubCell"/>
</dbReference>
<evidence type="ECO:0000256" key="12">
    <source>
        <dbReference type="ARBA" id="ARBA00047393"/>
    </source>
</evidence>
<evidence type="ECO:0000256" key="6">
    <source>
        <dbReference type="ARBA" id="ARBA00022723"/>
    </source>
</evidence>
<evidence type="ECO:0000256" key="14">
    <source>
        <dbReference type="ARBA" id="ARBA00049899"/>
    </source>
</evidence>
<evidence type="ECO:0000256" key="7">
    <source>
        <dbReference type="ARBA" id="ARBA00023002"/>
    </source>
</evidence>
<dbReference type="InterPro" id="IPR013314">
    <property type="entry name" value="Globin_lamprey/hagfish"/>
</dbReference>
<dbReference type="InterPro" id="IPR012292">
    <property type="entry name" value="Globin/Proto"/>
</dbReference>
<name>A0A3S4FDR6_PROAT</name>
<evidence type="ECO:0000256" key="15">
    <source>
        <dbReference type="RuleBase" id="RU000356"/>
    </source>
</evidence>
<evidence type="ECO:0000256" key="10">
    <source>
        <dbReference type="ARBA" id="ARBA00044448"/>
    </source>
</evidence>
<sequence>MALSAEDTQTAGAVWEKIYADVEDNGAVVLSRMFKEHHHTVSYFKNFTQLQSVAETASAEEIAALAEVRAHGKKVFLALNDMVPHLSNVDALKETIAPLAKKHATELKVDVKDFEIIFDNLLALIGEKQGADAKTAFKKVTDLIYEEIKAAY</sequence>
<dbReference type="InterPro" id="IPR002335">
    <property type="entry name" value="Myoglobin"/>
</dbReference>
<evidence type="ECO:0000256" key="9">
    <source>
        <dbReference type="ARBA" id="ARBA00023179"/>
    </source>
</evidence>
<evidence type="ECO:0000313" key="18">
    <source>
        <dbReference type="EMBL" id="VDB32534.1"/>
    </source>
</evidence>
<evidence type="ECO:0000256" key="3">
    <source>
        <dbReference type="ARBA" id="ARBA00022490"/>
    </source>
</evidence>
<evidence type="ECO:0000256" key="11">
    <source>
        <dbReference type="ARBA" id="ARBA00044498"/>
    </source>
</evidence>
<comment type="catalytic activity">
    <reaction evidence="12">
        <text>2 superoxide + 2 H(+) = H2O2 + O2</text>
        <dbReference type="Rhea" id="RHEA:20696"/>
        <dbReference type="ChEBI" id="CHEBI:15378"/>
        <dbReference type="ChEBI" id="CHEBI:15379"/>
        <dbReference type="ChEBI" id="CHEBI:16240"/>
        <dbReference type="ChEBI" id="CHEBI:18421"/>
        <dbReference type="EC" id="1.15.1.1"/>
    </reaction>
    <physiologicalReaction direction="left-to-right" evidence="12">
        <dbReference type="Rhea" id="RHEA:20697"/>
    </physiologicalReaction>
</comment>
<dbReference type="Gene3D" id="1.10.490.10">
    <property type="entry name" value="Globins"/>
    <property type="match status" value="1"/>
</dbReference>
<keyword evidence="9 16" id="KW-0514">Muscle protein</keyword>
<evidence type="ECO:0000256" key="8">
    <source>
        <dbReference type="ARBA" id="ARBA00023004"/>
    </source>
</evidence>
<proteinExistence type="evidence at transcript level"/>
<dbReference type="GO" id="GO:0005344">
    <property type="term" value="F:oxygen carrier activity"/>
    <property type="evidence" value="ECO:0007669"/>
    <property type="project" value="UniProtKB-UniRule"/>
</dbReference>
<dbReference type="PANTHER" id="PTHR46783:SF3">
    <property type="entry name" value="GLOBIN FAMILY PROFILE DOMAIN-CONTAINING PROTEIN"/>
    <property type="match status" value="1"/>
</dbReference>
<dbReference type="GO" id="GO:0005506">
    <property type="term" value="F:iron ion binding"/>
    <property type="evidence" value="ECO:0007669"/>
    <property type="project" value="InterPro"/>
</dbReference>
<evidence type="ECO:0000256" key="4">
    <source>
        <dbReference type="ARBA" id="ARBA00022617"/>
    </source>
</evidence>
<keyword evidence="3" id="KW-0963">Cytoplasm</keyword>
<comment type="subcellular location">
    <subcellularLocation>
        <location evidence="11">Cytoplasm</location>
        <location evidence="11">Sarcoplasm</location>
    </subcellularLocation>
</comment>
<feature type="domain" description="Globin" evidence="17">
    <location>
        <begin position="2"/>
        <end position="152"/>
    </location>
</feature>
<keyword evidence="6 16" id="KW-0479">Metal-binding</keyword>
<dbReference type="AlphaFoldDB" id="A0A3S4FDR6"/>
<gene>
    <name evidence="18" type="primary">Globin E2a</name>
</gene>
<dbReference type="GO" id="GO:0019825">
    <property type="term" value="F:oxygen binding"/>
    <property type="evidence" value="ECO:0007669"/>
    <property type="project" value="UniProtKB-UniRule"/>
</dbReference>
<protein>
    <recommendedName>
        <fullName evidence="16">Myoglobin</fullName>
    </recommendedName>
</protein>
<evidence type="ECO:0000256" key="1">
    <source>
        <dbReference type="ARBA" id="ARBA00008705"/>
    </source>
</evidence>
<evidence type="ECO:0000256" key="5">
    <source>
        <dbReference type="ARBA" id="ARBA00022621"/>
    </source>
</evidence>
<keyword evidence="5 15" id="KW-0561">Oxygen transport</keyword>